<evidence type="ECO:0000256" key="2">
    <source>
        <dbReference type="ARBA" id="ARBA00022771"/>
    </source>
</evidence>
<reference evidence="6" key="1">
    <citation type="submission" date="2023-03" db="EMBL/GenBank/DDBJ databases">
        <title>Massive genome expansion in bonnet fungi (Mycena s.s.) driven by repeated elements and novel gene families across ecological guilds.</title>
        <authorList>
            <consortium name="Lawrence Berkeley National Laboratory"/>
            <person name="Harder C.B."/>
            <person name="Miyauchi S."/>
            <person name="Viragh M."/>
            <person name="Kuo A."/>
            <person name="Thoen E."/>
            <person name="Andreopoulos B."/>
            <person name="Lu D."/>
            <person name="Skrede I."/>
            <person name="Drula E."/>
            <person name="Henrissat B."/>
            <person name="Morin E."/>
            <person name="Kohler A."/>
            <person name="Barry K."/>
            <person name="LaButti K."/>
            <person name="Morin E."/>
            <person name="Salamov A."/>
            <person name="Lipzen A."/>
            <person name="Mereny Z."/>
            <person name="Hegedus B."/>
            <person name="Baldrian P."/>
            <person name="Stursova M."/>
            <person name="Weitz H."/>
            <person name="Taylor A."/>
            <person name="Grigoriev I.V."/>
            <person name="Nagy L.G."/>
            <person name="Martin F."/>
            <person name="Kauserud H."/>
        </authorList>
    </citation>
    <scope>NUCLEOTIDE SEQUENCE</scope>
    <source>
        <strain evidence="6">9284</strain>
    </source>
</reference>
<protein>
    <recommendedName>
        <fullName evidence="5">MYND-type domain-containing protein</fullName>
    </recommendedName>
</protein>
<organism evidence="6 7">
    <name type="scientific">Roridomyces roridus</name>
    <dbReference type="NCBI Taxonomy" id="1738132"/>
    <lineage>
        <taxon>Eukaryota</taxon>
        <taxon>Fungi</taxon>
        <taxon>Dikarya</taxon>
        <taxon>Basidiomycota</taxon>
        <taxon>Agaricomycotina</taxon>
        <taxon>Agaricomycetes</taxon>
        <taxon>Agaricomycetidae</taxon>
        <taxon>Agaricales</taxon>
        <taxon>Marasmiineae</taxon>
        <taxon>Mycenaceae</taxon>
        <taxon>Roridomyces</taxon>
    </lineage>
</organism>
<dbReference type="AlphaFoldDB" id="A0AAD7B985"/>
<dbReference type="Pfam" id="PF01753">
    <property type="entry name" value="zf-MYND"/>
    <property type="match status" value="1"/>
</dbReference>
<dbReference type="SUPFAM" id="SSF144232">
    <property type="entry name" value="HIT/MYND zinc finger-like"/>
    <property type="match status" value="1"/>
</dbReference>
<dbReference type="Proteomes" id="UP001221142">
    <property type="component" value="Unassembled WGS sequence"/>
</dbReference>
<evidence type="ECO:0000313" key="7">
    <source>
        <dbReference type="Proteomes" id="UP001221142"/>
    </source>
</evidence>
<evidence type="ECO:0000259" key="5">
    <source>
        <dbReference type="PROSITE" id="PS50865"/>
    </source>
</evidence>
<dbReference type="PROSITE" id="PS01360">
    <property type="entry name" value="ZF_MYND_1"/>
    <property type="match status" value="1"/>
</dbReference>
<keyword evidence="1" id="KW-0479">Metal-binding</keyword>
<evidence type="ECO:0000256" key="4">
    <source>
        <dbReference type="PROSITE-ProRule" id="PRU00134"/>
    </source>
</evidence>
<gene>
    <name evidence="6" type="ORF">FB45DRAFT_1008611</name>
</gene>
<keyword evidence="2 4" id="KW-0863">Zinc-finger</keyword>
<dbReference type="EMBL" id="JARKIF010000026">
    <property type="protein sequence ID" value="KAJ7614356.1"/>
    <property type="molecule type" value="Genomic_DNA"/>
</dbReference>
<name>A0AAD7B985_9AGAR</name>
<dbReference type="PROSITE" id="PS50865">
    <property type="entry name" value="ZF_MYND_2"/>
    <property type="match status" value="1"/>
</dbReference>
<evidence type="ECO:0000256" key="3">
    <source>
        <dbReference type="ARBA" id="ARBA00022833"/>
    </source>
</evidence>
<keyword evidence="3" id="KW-0862">Zinc</keyword>
<accession>A0AAD7B985</accession>
<dbReference type="Gene3D" id="6.10.140.2220">
    <property type="match status" value="1"/>
</dbReference>
<keyword evidence="7" id="KW-1185">Reference proteome</keyword>
<sequence length="399" mass="44696">MAKGSNMLEGNKTLWEIAGPECDSCGRPEYSLRGKKQLLSCAGCLVSKYCSKECQKKDWGETHRDQCHLFEANRKLSSVFAKSLGPGTINDPKLDWQSKLNEWNFLNVANHVMIASAALQNNQKVAANHNVAIMLSVSPEHVGSKYENRTFFIDRVALLQRDVSDADAYETPWEKGGYKDSAAAVESLKEHGKRCFKIFVGFCKLPDGTQSRTQMWSVPCFQVELQDMPPGFDLNRYIPHVNRGITHFHASFWPLPRNISDADLESAEAPGPLVLYTFTQHQMLSGLKGGQNVVGELHADGSHTPRYKFCKANGHFRACAPGETDYDGPVEYRKALENPSRMACLLSKHLDHYEQMHRSICGEGPDPLVKETIVRVPRSGKTSFDQAIEDMKNKMCPGR</sequence>
<dbReference type="GO" id="GO:0008270">
    <property type="term" value="F:zinc ion binding"/>
    <property type="evidence" value="ECO:0007669"/>
    <property type="project" value="UniProtKB-KW"/>
</dbReference>
<evidence type="ECO:0000313" key="6">
    <source>
        <dbReference type="EMBL" id="KAJ7614356.1"/>
    </source>
</evidence>
<evidence type="ECO:0000256" key="1">
    <source>
        <dbReference type="ARBA" id="ARBA00022723"/>
    </source>
</evidence>
<proteinExistence type="predicted"/>
<dbReference type="InterPro" id="IPR002893">
    <property type="entry name" value="Znf_MYND"/>
</dbReference>
<feature type="domain" description="MYND-type" evidence="5">
    <location>
        <begin position="22"/>
        <end position="67"/>
    </location>
</feature>
<comment type="caution">
    <text evidence="6">The sequence shown here is derived from an EMBL/GenBank/DDBJ whole genome shotgun (WGS) entry which is preliminary data.</text>
</comment>